<dbReference type="STRING" id="75913.A0A0K0EZF7"/>
<dbReference type="PANTHER" id="PTHR10648:SF1">
    <property type="entry name" value="SERINE_THREONINE-PROTEIN PHOSPHATASE 4 REGULATORY SUBUNIT 1"/>
    <property type="match status" value="1"/>
</dbReference>
<dbReference type="AlphaFoldDB" id="A0A0K0EZF7"/>
<dbReference type="InterPro" id="IPR016024">
    <property type="entry name" value="ARM-type_fold"/>
</dbReference>
<dbReference type="SUPFAM" id="SSF48371">
    <property type="entry name" value="ARM repeat"/>
    <property type="match status" value="1"/>
</dbReference>
<evidence type="ECO:0000313" key="2">
    <source>
        <dbReference type="Proteomes" id="UP000035680"/>
    </source>
</evidence>
<proteinExistence type="predicted"/>
<dbReference type="InterPro" id="IPR011989">
    <property type="entry name" value="ARM-like"/>
</dbReference>
<accession>A0A0K0EZF7</accession>
<sequence length="992" mass="114325">MIRDNDICYAILDEDSYDISGDSIRCIEDWFNAMENDLISEKASVMQSVLRVLRLLDVSESKDDVEKIIMKMREKSSEHDDVAKSCMMCLKPLYSTYLHVDFFLNLLDSIILPEVVSFFFNPELRESSAIVLLELIENRFLSTEAIESTVIPGIFSFLKHFVFSKNKGGHLPPEAGSTKAIYNASHIISKVIEQIDRFSDKWIAEEFLPQFSTMLGQNDPSIRKICLQSTRTLSNLFGFTFTEQCLCPYLLSAVYDNDWSIRKTACEIFPDITRNVTRNFKEEVLVKRFMSLTSDVNECVAQIAFQQVSAFIDAFVDSGEADVNAKYVLTTVFPSRNDFLLKTGLQVRFYTPNCHSILNDISKYPIFGLSLNDTTVDLNNTSLDKTFSFCDDDEERLYQKLYIYKNRIRNHSLNNVKLTPINCEQNLSMMMKNLKIGKGIVENDIINDEKDDTVIKLVVDELVETIVVDEFNHKFKMREDFEFDNGYDTLDPYGNIKELDTMGVETYNTFVEAFDLALRQRRSRTSYHLRSSLNPDTNNLLDDNESFFGNVSDVSDSQLRSQFYLESIDKALERATEVTKYLTDNEIEYIRSLQNLSIPNCMLLLYLNVEAIGSYARGAWIIRCAETIVKMLKVIGTNNWPLLKGVYFYLLHDIGEKVSKILAGDIGELAETLCPQFEEDVISIYDHLRTCDYETQSILISNVSQLVKTLSSEGQDKICRELHHFGIRNVDCIYKYKWRNRDVYMQECCNMVDHVSLKTVNDYFVPSAMSLATDQIAQVRHTATNLLSRIFIKFIISELMIAEQNSESCTDSSDMPLTDGLLSDLRNAFRMSMDWKRRQVYMKFCEFVLSDPSVPSEFIHSTLWNDISVLAKDEVVNVRIILSRIIKNSSTFLWSKNNDLIKDVERTVNSRHLLEYDPQLKSEMRTTNNNILDDEWDFLKDRQDRIIDQQDKFYEHMALLKCGFADPYGIRLDTTGLSNDNSDMDISDGSST</sequence>
<dbReference type="GO" id="GO:0019888">
    <property type="term" value="F:protein phosphatase regulator activity"/>
    <property type="evidence" value="ECO:0007669"/>
    <property type="project" value="TreeGrafter"/>
</dbReference>
<dbReference type="WBParaSite" id="SVE_0191600.1">
    <property type="protein sequence ID" value="SVE_0191600.1"/>
    <property type="gene ID" value="SVE_0191600"/>
</dbReference>
<protein>
    <submittedName>
        <fullName evidence="3">Serine/threonine-protein phosphatase 4 regulatory subunit 1</fullName>
    </submittedName>
</protein>
<dbReference type="InterPro" id="IPR051023">
    <property type="entry name" value="PP2A_Regulatory_Subunit_A"/>
</dbReference>
<name>A0A0K0EZF7_STRVS</name>
<dbReference type="GO" id="GO:0005737">
    <property type="term" value="C:cytoplasm"/>
    <property type="evidence" value="ECO:0007669"/>
    <property type="project" value="TreeGrafter"/>
</dbReference>
<dbReference type="Proteomes" id="UP000035680">
    <property type="component" value="Unassembled WGS sequence"/>
</dbReference>
<organism evidence="2 3">
    <name type="scientific">Strongyloides venezuelensis</name>
    <name type="common">Threadworm</name>
    <dbReference type="NCBI Taxonomy" id="75913"/>
    <lineage>
        <taxon>Eukaryota</taxon>
        <taxon>Metazoa</taxon>
        <taxon>Ecdysozoa</taxon>
        <taxon>Nematoda</taxon>
        <taxon>Chromadorea</taxon>
        <taxon>Rhabditida</taxon>
        <taxon>Tylenchina</taxon>
        <taxon>Panagrolaimomorpha</taxon>
        <taxon>Strongyloidoidea</taxon>
        <taxon>Strongyloididae</taxon>
        <taxon>Strongyloides</taxon>
    </lineage>
</organism>
<dbReference type="PANTHER" id="PTHR10648">
    <property type="entry name" value="SERINE/THREONINE-PROTEIN PHOSPHATASE PP2A 65 KDA REGULATORY SUBUNIT"/>
    <property type="match status" value="1"/>
</dbReference>
<keyword evidence="1" id="KW-0677">Repeat</keyword>
<reference evidence="3" key="2">
    <citation type="submission" date="2015-08" db="UniProtKB">
        <authorList>
            <consortium name="WormBaseParasite"/>
        </authorList>
    </citation>
    <scope>IDENTIFICATION</scope>
</reference>
<reference evidence="2" key="1">
    <citation type="submission" date="2014-07" db="EMBL/GenBank/DDBJ databases">
        <authorList>
            <person name="Martin A.A"/>
            <person name="De Silva N."/>
        </authorList>
    </citation>
    <scope>NUCLEOTIDE SEQUENCE</scope>
</reference>
<evidence type="ECO:0000256" key="1">
    <source>
        <dbReference type="ARBA" id="ARBA00022737"/>
    </source>
</evidence>
<evidence type="ECO:0000313" key="3">
    <source>
        <dbReference type="WBParaSite" id="SVE_0191600.1"/>
    </source>
</evidence>
<keyword evidence="2" id="KW-1185">Reference proteome</keyword>
<dbReference type="Gene3D" id="1.25.10.10">
    <property type="entry name" value="Leucine-rich Repeat Variant"/>
    <property type="match status" value="2"/>
</dbReference>